<feature type="compositionally biased region" description="Low complexity" evidence="6">
    <location>
        <begin position="10"/>
        <end position="25"/>
    </location>
</feature>
<sequence length="201" mass="20784">MAPVSTDSALTTLTLNPSPNSTPSPDTDKDCSDKPSKPRPITSCAACRIRKVKCNRASPCSACIARKTESECTYATTMEEREAIAQADLIAELRTTRNKLQNQLAKAGAGAGSAGFGSGTSTTSTSTSSGMYARDEEEEEALEAVYAALRGGSLDLVREVVGRIRAGEGVRDVLGWLEGGVVVGVGVGVGVGGIAVSVERD</sequence>
<dbReference type="AlphaFoldDB" id="A0A7R8AS66"/>
<feature type="compositionally biased region" description="Gly residues" evidence="6">
    <location>
        <begin position="109"/>
        <end position="118"/>
    </location>
</feature>
<reference evidence="8" key="2">
    <citation type="submission" date="2021-02" db="EMBL/GenBank/DDBJ databases">
        <title>Aspergillus puulaauensis MK2 genome sequence.</title>
        <authorList>
            <person name="Futagami T."/>
            <person name="Mori K."/>
            <person name="Kadooka C."/>
            <person name="Tanaka T."/>
        </authorList>
    </citation>
    <scope>NUCLEOTIDE SEQUENCE</scope>
    <source>
        <strain evidence="8">MK2</strain>
    </source>
</reference>
<evidence type="ECO:0000313" key="8">
    <source>
        <dbReference type="EMBL" id="BCS30114.1"/>
    </source>
</evidence>
<evidence type="ECO:0000256" key="4">
    <source>
        <dbReference type="ARBA" id="ARBA00023163"/>
    </source>
</evidence>
<dbReference type="SUPFAM" id="SSF57701">
    <property type="entry name" value="Zn2/Cys6 DNA-binding domain"/>
    <property type="match status" value="1"/>
</dbReference>
<dbReference type="OrthoDB" id="4159781at2759"/>
<dbReference type="PANTHER" id="PTHR31001">
    <property type="entry name" value="UNCHARACTERIZED TRANSCRIPTIONAL REGULATORY PROTEIN"/>
    <property type="match status" value="1"/>
</dbReference>
<feature type="domain" description="Zn(2)-C6 fungal-type" evidence="7">
    <location>
        <begin position="43"/>
        <end position="74"/>
    </location>
</feature>
<protein>
    <recommendedName>
        <fullName evidence="7">Zn(2)-C6 fungal-type domain-containing protein</fullName>
    </recommendedName>
</protein>
<evidence type="ECO:0000259" key="7">
    <source>
        <dbReference type="PROSITE" id="PS50048"/>
    </source>
</evidence>
<evidence type="ECO:0000256" key="1">
    <source>
        <dbReference type="ARBA" id="ARBA00004123"/>
    </source>
</evidence>
<dbReference type="InterPro" id="IPR001138">
    <property type="entry name" value="Zn2Cys6_DnaBD"/>
</dbReference>
<dbReference type="GO" id="GO:0003677">
    <property type="term" value="F:DNA binding"/>
    <property type="evidence" value="ECO:0007669"/>
    <property type="project" value="UniProtKB-KW"/>
</dbReference>
<keyword evidence="5" id="KW-0539">Nucleus</keyword>
<dbReference type="InterPro" id="IPR036864">
    <property type="entry name" value="Zn2-C6_fun-type_DNA-bd_sf"/>
</dbReference>
<evidence type="ECO:0000256" key="5">
    <source>
        <dbReference type="ARBA" id="ARBA00023242"/>
    </source>
</evidence>
<organism evidence="8 9">
    <name type="scientific">Aspergillus puulaauensis</name>
    <dbReference type="NCBI Taxonomy" id="1220207"/>
    <lineage>
        <taxon>Eukaryota</taxon>
        <taxon>Fungi</taxon>
        <taxon>Dikarya</taxon>
        <taxon>Ascomycota</taxon>
        <taxon>Pezizomycotina</taxon>
        <taxon>Eurotiomycetes</taxon>
        <taxon>Eurotiomycetidae</taxon>
        <taxon>Eurotiales</taxon>
        <taxon>Aspergillaceae</taxon>
        <taxon>Aspergillus</taxon>
    </lineage>
</organism>
<dbReference type="InterPro" id="IPR050613">
    <property type="entry name" value="Sec_Metabolite_Reg"/>
</dbReference>
<proteinExistence type="predicted"/>
<evidence type="ECO:0000256" key="2">
    <source>
        <dbReference type="ARBA" id="ARBA00023015"/>
    </source>
</evidence>
<comment type="subcellular location">
    <subcellularLocation>
        <location evidence="1">Nucleus</location>
    </subcellularLocation>
</comment>
<dbReference type="Pfam" id="PF00172">
    <property type="entry name" value="Zn_clus"/>
    <property type="match status" value="1"/>
</dbReference>
<keyword evidence="4" id="KW-0804">Transcription</keyword>
<keyword evidence="2" id="KW-0805">Transcription regulation</keyword>
<dbReference type="PROSITE" id="PS50048">
    <property type="entry name" value="ZN2_CY6_FUNGAL_2"/>
    <property type="match status" value="1"/>
</dbReference>
<evidence type="ECO:0000313" key="9">
    <source>
        <dbReference type="Proteomes" id="UP000654913"/>
    </source>
</evidence>
<dbReference type="SMART" id="SM00066">
    <property type="entry name" value="GAL4"/>
    <property type="match status" value="1"/>
</dbReference>
<feature type="compositionally biased region" description="Low complexity" evidence="6">
    <location>
        <begin position="119"/>
        <end position="132"/>
    </location>
</feature>
<dbReference type="Proteomes" id="UP000654913">
    <property type="component" value="Chromosome 8"/>
</dbReference>
<accession>A0A7R8AS66</accession>
<feature type="region of interest" description="Disordered" evidence="6">
    <location>
        <begin position="109"/>
        <end position="133"/>
    </location>
</feature>
<dbReference type="EMBL" id="AP024450">
    <property type="protein sequence ID" value="BCS30114.1"/>
    <property type="molecule type" value="Genomic_DNA"/>
</dbReference>
<dbReference type="GO" id="GO:0000981">
    <property type="term" value="F:DNA-binding transcription factor activity, RNA polymerase II-specific"/>
    <property type="evidence" value="ECO:0007669"/>
    <property type="project" value="InterPro"/>
</dbReference>
<dbReference type="GeneID" id="64980111"/>
<evidence type="ECO:0000256" key="3">
    <source>
        <dbReference type="ARBA" id="ARBA00023125"/>
    </source>
</evidence>
<dbReference type="GO" id="GO:0005634">
    <property type="term" value="C:nucleus"/>
    <property type="evidence" value="ECO:0007669"/>
    <property type="project" value="UniProtKB-SubCell"/>
</dbReference>
<keyword evidence="3" id="KW-0238">DNA-binding</keyword>
<dbReference type="CDD" id="cd00067">
    <property type="entry name" value="GAL4"/>
    <property type="match status" value="1"/>
</dbReference>
<reference evidence="8" key="1">
    <citation type="submission" date="2021-01" db="EMBL/GenBank/DDBJ databases">
        <authorList>
            <consortium name="Aspergillus puulaauensis MK2 genome sequencing consortium"/>
            <person name="Kazuki M."/>
            <person name="Futagami T."/>
        </authorList>
    </citation>
    <scope>NUCLEOTIDE SEQUENCE</scope>
    <source>
        <strain evidence="8">MK2</strain>
    </source>
</reference>
<dbReference type="KEGG" id="apuu:APUU_80417A"/>
<name>A0A7R8AS66_9EURO</name>
<gene>
    <name evidence="8" type="ORF">APUU_80417A</name>
</gene>
<dbReference type="RefSeq" id="XP_041562300.1">
    <property type="nucleotide sequence ID" value="XM_041696695.1"/>
</dbReference>
<feature type="region of interest" description="Disordered" evidence="6">
    <location>
        <begin position="1"/>
        <end position="39"/>
    </location>
</feature>
<dbReference type="GO" id="GO:0008270">
    <property type="term" value="F:zinc ion binding"/>
    <property type="evidence" value="ECO:0007669"/>
    <property type="project" value="InterPro"/>
</dbReference>
<evidence type="ECO:0000256" key="6">
    <source>
        <dbReference type="SAM" id="MobiDB-lite"/>
    </source>
</evidence>
<keyword evidence="9" id="KW-1185">Reference proteome</keyword>
<dbReference type="PROSITE" id="PS00463">
    <property type="entry name" value="ZN2_CY6_FUNGAL_1"/>
    <property type="match status" value="1"/>
</dbReference>
<dbReference type="Gene3D" id="4.10.240.10">
    <property type="entry name" value="Zn(2)-C6 fungal-type DNA-binding domain"/>
    <property type="match status" value="1"/>
</dbReference>
<feature type="compositionally biased region" description="Basic and acidic residues" evidence="6">
    <location>
        <begin position="26"/>
        <end position="36"/>
    </location>
</feature>